<keyword evidence="1" id="KW-0812">Transmembrane</keyword>
<proteinExistence type="predicted"/>
<dbReference type="AlphaFoldDB" id="A0A3E1Y2C1"/>
<dbReference type="Proteomes" id="UP000260644">
    <property type="component" value="Unassembled WGS sequence"/>
</dbReference>
<keyword evidence="1" id="KW-0472">Membrane</keyword>
<feature type="domain" description="FecR protein" evidence="2">
    <location>
        <begin position="115"/>
        <end position="210"/>
    </location>
</feature>
<dbReference type="Gene3D" id="3.55.50.30">
    <property type="match status" value="1"/>
</dbReference>
<reference evidence="4 5" key="1">
    <citation type="submission" date="2018-07" db="EMBL/GenBank/DDBJ databases">
        <title>Chitinophaga K2CV101002-2 sp. nov., isolated from a monsoon evergreen broad-leaved forest soil.</title>
        <authorList>
            <person name="Lv Y."/>
        </authorList>
    </citation>
    <scope>NUCLEOTIDE SEQUENCE [LARGE SCALE GENOMIC DNA]</scope>
    <source>
        <strain evidence="4 5">GDMCC 1.1288</strain>
    </source>
</reference>
<feature type="domain" description="Protein FecR C-terminal" evidence="3">
    <location>
        <begin position="251"/>
        <end position="319"/>
    </location>
</feature>
<comment type="caution">
    <text evidence="4">The sequence shown here is derived from an EMBL/GenBank/DDBJ whole genome shotgun (WGS) entry which is preliminary data.</text>
</comment>
<dbReference type="OrthoDB" id="697544at2"/>
<evidence type="ECO:0000256" key="1">
    <source>
        <dbReference type="SAM" id="Phobius"/>
    </source>
</evidence>
<accession>A0A3E1Y2C1</accession>
<gene>
    <name evidence="4" type="ORF">DVR12_26625</name>
</gene>
<dbReference type="Gene3D" id="2.60.120.1440">
    <property type="match status" value="1"/>
</dbReference>
<dbReference type="Pfam" id="PF16344">
    <property type="entry name" value="FecR_C"/>
    <property type="match status" value="1"/>
</dbReference>
<keyword evidence="1" id="KW-1133">Transmembrane helix</keyword>
<dbReference type="EMBL" id="QPMM01000019">
    <property type="protein sequence ID" value="RFS18776.1"/>
    <property type="molecule type" value="Genomic_DNA"/>
</dbReference>
<keyword evidence="5" id="KW-1185">Reference proteome</keyword>
<dbReference type="RefSeq" id="WP_116978863.1">
    <property type="nucleotide sequence ID" value="NZ_QPMM01000019.1"/>
</dbReference>
<name>A0A3E1Y2C1_9BACT</name>
<protein>
    <submittedName>
        <fullName evidence="4">FecR family protein</fullName>
    </submittedName>
</protein>
<dbReference type="InterPro" id="IPR032508">
    <property type="entry name" value="FecR_C"/>
</dbReference>
<evidence type="ECO:0000313" key="4">
    <source>
        <dbReference type="EMBL" id="RFS18776.1"/>
    </source>
</evidence>
<dbReference type="PIRSF" id="PIRSF018266">
    <property type="entry name" value="FecR"/>
    <property type="match status" value="1"/>
</dbReference>
<feature type="transmembrane region" description="Helical" evidence="1">
    <location>
        <begin position="84"/>
        <end position="104"/>
    </location>
</feature>
<organism evidence="4 5">
    <name type="scientific">Chitinophaga silvatica</name>
    <dbReference type="NCBI Taxonomy" id="2282649"/>
    <lineage>
        <taxon>Bacteria</taxon>
        <taxon>Pseudomonadati</taxon>
        <taxon>Bacteroidota</taxon>
        <taxon>Chitinophagia</taxon>
        <taxon>Chitinophagales</taxon>
        <taxon>Chitinophagaceae</taxon>
        <taxon>Chitinophaga</taxon>
    </lineage>
</organism>
<evidence type="ECO:0000259" key="3">
    <source>
        <dbReference type="Pfam" id="PF16344"/>
    </source>
</evidence>
<dbReference type="PANTHER" id="PTHR30273:SF2">
    <property type="entry name" value="PROTEIN FECR"/>
    <property type="match status" value="1"/>
</dbReference>
<dbReference type="PANTHER" id="PTHR30273">
    <property type="entry name" value="PERIPLASMIC SIGNAL SENSOR AND SIGMA FACTOR ACTIVATOR FECR-RELATED"/>
    <property type="match status" value="1"/>
</dbReference>
<evidence type="ECO:0000259" key="2">
    <source>
        <dbReference type="Pfam" id="PF04773"/>
    </source>
</evidence>
<dbReference type="Pfam" id="PF04773">
    <property type="entry name" value="FecR"/>
    <property type="match status" value="1"/>
</dbReference>
<dbReference type="GO" id="GO:0016989">
    <property type="term" value="F:sigma factor antagonist activity"/>
    <property type="evidence" value="ECO:0007669"/>
    <property type="project" value="TreeGrafter"/>
</dbReference>
<dbReference type="InterPro" id="IPR006860">
    <property type="entry name" value="FecR"/>
</dbReference>
<sequence>MMDELRLKELFEKYLNGHLTAEEKELFFKAVLDSRYQEVVEEMVGTLWNNGNNSIPTEPSPESIQRINRIIKSVRPPVYKRLNWYKIAAAAVLISAVVTGLIRFRTSKPTAKYLVTTLNGERKNLTLPDGSQVYLNAASSIEYSKDFNRNNRIIKLTGEAFFEVSPAGNKPFIVKSSHQINTQVIGTSFNIKDYENEPSISIAVISGKVKVLNNDVPLSVLEKDTKLIYEKQNRHFQLEKSDTTSWNNGFLVFKNDSLKHVMSTLSRTFATKISISHEVPDFLLVNACLDENLGLHKILELICKLHELKYSERNNQIIIYKYK</sequence>
<dbReference type="InterPro" id="IPR012373">
    <property type="entry name" value="Ferrdict_sens_TM"/>
</dbReference>
<evidence type="ECO:0000313" key="5">
    <source>
        <dbReference type="Proteomes" id="UP000260644"/>
    </source>
</evidence>